<dbReference type="AlphaFoldDB" id="A0A2J7QEF2"/>
<dbReference type="EMBL" id="NEVH01015314">
    <property type="protein sequence ID" value="PNF26943.1"/>
    <property type="molecule type" value="Genomic_DNA"/>
</dbReference>
<protein>
    <submittedName>
        <fullName evidence="1">Uncharacterized protein</fullName>
    </submittedName>
</protein>
<organism evidence="1 2">
    <name type="scientific">Cryptotermes secundus</name>
    <dbReference type="NCBI Taxonomy" id="105785"/>
    <lineage>
        <taxon>Eukaryota</taxon>
        <taxon>Metazoa</taxon>
        <taxon>Ecdysozoa</taxon>
        <taxon>Arthropoda</taxon>
        <taxon>Hexapoda</taxon>
        <taxon>Insecta</taxon>
        <taxon>Pterygota</taxon>
        <taxon>Neoptera</taxon>
        <taxon>Polyneoptera</taxon>
        <taxon>Dictyoptera</taxon>
        <taxon>Blattodea</taxon>
        <taxon>Blattoidea</taxon>
        <taxon>Termitoidae</taxon>
        <taxon>Kalotermitidae</taxon>
        <taxon>Cryptotermitinae</taxon>
        <taxon>Cryptotermes</taxon>
    </lineage>
</organism>
<gene>
    <name evidence="1" type="ORF">B7P43_G14043</name>
</gene>
<proteinExistence type="predicted"/>
<dbReference type="Proteomes" id="UP000235965">
    <property type="component" value="Unassembled WGS sequence"/>
</dbReference>
<keyword evidence="2" id="KW-1185">Reference proteome</keyword>
<accession>A0A2J7QEF2</accession>
<comment type="caution">
    <text evidence="1">The sequence shown here is derived from an EMBL/GenBank/DDBJ whole genome shotgun (WGS) entry which is preliminary data.</text>
</comment>
<reference evidence="1 2" key="1">
    <citation type="submission" date="2017-12" db="EMBL/GenBank/DDBJ databases">
        <title>Hemimetabolous genomes reveal molecular basis of termite eusociality.</title>
        <authorList>
            <person name="Harrison M.C."/>
            <person name="Jongepier E."/>
            <person name="Robertson H.M."/>
            <person name="Arning N."/>
            <person name="Bitard-Feildel T."/>
            <person name="Chao H."/>
            <person name="Childers C.P."/>
            <person name="Dinh H."/>
            <person name="Doddapaneni H."/>
            <person name="Dugan S."/>
            <person name="Gowin J."/>
            <person name="Greiner C."/>
            <person name="Han Y."/>
            <person name="Hu H."/>
            <person name="Hughes D.S.T."/>
            <person name="Huylmans A.-K."/>
            <person name="Kemena C."/>
            <person name="Kremer L.P.M."/>
            <person name="Lee S.L."/>
            <person name="Lopez-Ezquerra A."/>
            <person name="Mallet L."/>
            <person name="Monroy-Kuhn J.M."/>
            <person name="Moser A."/>
            <person name="Murali S.C."/>
            <person name="Muzny D.M."/>
            <person name="Otani S."/>
            <person name="Piulachs M.-D."/>
            <person name="Poelchau M."/>
            <person name="Qu J."/>
            <person name="Schaub F."/>
            <person name="Wada-Katsumata A."/>
            <person name="Worley K.C."/>
            <person name="Xie Q."/>
            <person name="Ylla G."/>
            <person name="Poulsen M."/>
            <person name="Gibbs R.A."/>
            <person name="Schal C."/>
            <person name="Richards S."/>
            <person name="Belles X."/>
            <person name="Korb J."/>
            <person name="Bornberg-Bauer E."/>
        </authorList>
    </citation>
    <scope>NUCLEOTIDE SEQUENCE [LARGE SCALE GENOMIC DNA]</scope>
    <source>
        <tissue evidence="1">Whole body</tissue>
    </source>
</reference>
<name>A0A2J7QEF2_9NEOP</name>
<sequence>MSILLWLGTNPDLTQAIGKCGYRLKKYDEATGIYYERKGQVNLCSTEWEVVVYIDLNRISSQSLETEQYRKQGTAVQNWTDCYHFPEIARNKHIAKIREAIDTLQHYPDIVLESITNVRKGDFSTTNCISKINHGHLNLEFSIIS</sequence>
<dbReference type="InParanoid" id="A0A2J7QEF2"/>
<evidence type="ECO:0000313" key="1">
    <source>
        <dbReference type="EMBL" id="PNF26943.1"/>
    </source>
</evidence>
<evidence type="ECO:0000313" key="2">
    <source>
        <dbReference type="Proteomes" id="UP000235965"/>
    </source>
</evidence>